<sequence>MYADYTFLMLGDSPHWKLDAIAKLDYSSYTPPGQKKRDKKFTGEAKKEEAEVQLALEAEAEATDKNLKSTLKWPADSAKPDRLSKKQRFQEQVSTTSLAPSTEIIEDSSTRSQDPANSTSADIVSLQADVSLQSKLFLFNVHTSNDMAIDNDGSSVMVIHKDDFSPSFFASQAPTDLTTPATKFDKTVDQCTDTNLANQVAANNFAADLRTSVTSDGSNANISVIEDNMTSENDKMPSEEMAGCSKLGPVTVSVTAAELTPTKVLVTAPSTIVEAVPSHVQVDLTMQSTAFPKSIAAYDKLPLEKKKAYDDERDSILGP</sequence>
<protein>
    <submittedName>
        <fullName evidence="2">Uncharacterized protein</fullName>
    </submittedName>
</protein>
<feature type="compositionally biased region" description="Polar residues" evidence="1">
    <location>
        <begin position="90"/>
        <end position="100"/>
    </location>
</feature>
<gene>
    <name evidence="2" type="ORF">M422DRAFT_258976</name>
</gene>
<feature type="region of interest" description="Disordered" evidence="1">
    <location>
        <begin position="71"/>
        <end position="118"/>
    </location>
</feature>
<evidence type="ECO:0000256" key="1">
    <source>
        <dbReference type="SAM" id="MobiDB-lite"/>
    </source>
</evidence>
<keyword evidence="3" id="KW-1185">Reference proteome</keyword>
<dbReference type="Proteomes" id="UP000054279">
    <property type="component" value="Unassembled WGS sequence"/>
</dbReference>
<evidence type="ECO:0000313" key="2">
    <source>
        <dbReference type="EMBL" id="KIJ38325.1"/>
    </source>
</evidence>
<organism evidence="2 3">
    <name type="scientific">Sphaerobolus stellatus (strain SS14)</name>
    <dbReference type="NCBI Taxonomy" id="990650"/>
    <lineage>
        <taxon>Eukaryota</taxon>
        <taxon>Fungi</taxon>
        <taxon>Dikarya</taxon>
        <taxon>Basidiomycota</taxon>
        <taxon>Agaricomycotina</taxon>
        <taxon>Agaricomycetes</taxon>
        <taxon>Phallomycetidae</taxon>
        <taxon>Geastrales</taxon>
        <taxon>Sphaerobolaceae</taxon>
        <taxon>Sphaerobolus</taxon>
    </lineage>
</organism>
<proteinExistence type="predicted"/>
<dbReference type="HOGENOM" id="CLU_872023_0_0_1"/>
<reference evidence="2 3" key="1">
    <citation type="submission" date="2014-06" db="EMBL/GenBank/DDBJ databases">
        <title>Evolutionary Origins and Diversification of the Mycorrhizal Mutualists.</title>
        <authorList>
            <consortium name="DOE Joint Genome Institute"/>
            <consortium name="Mycorrhizal Genomics Consortium"/>
            <person name="Kohler A."/>
            <person name="Kuo A."/>
            <person name="Nagy L.G."/>
            <person name="Floudas D."/>
            <person name="Copeland A."/>
            <person name="Barry K.W."/>
            <person name="Cichocki N."/>
            <person name="Veneault-Fourrey C."/>
            <person name="LaButti K."/>
            <person name="Lindquist E.A."/>
            <person name="Lipzen A."/>
            <person name="Lundell T."/>
            <person name="Morin E."/>
            <person name="Murat C."/>
            <person name="Riley R."/>
            <person name="Ohm R."/>
            <person name="Sun H."/>
            <person name="Tunlid A."/>
            <person name="Henrissat B."/>
            <person name="Grigoriev I.V."/>
            <person name="Hibbett D.S."/>
            <person name="Martin F."/>
        </authorList>
    </citation>
    <scope>NUCLEOTIDE SEQUENCE [LARGE SCALE GENOMIC DNA]</scope>
    <source>
        <strain evidence="2 3">SS14</strain>
    </source>
</reference>
<name>A0A0C9VKP9_SPHS4</name>
<evidence type="ECO:0000313" key="3">
    <source>
        <dbReference type="Proteomes" id="UP000054279"/>
    </source>
</evidence>
<feature type="region of interest" description="Disordered" evidence="1">
    <location>
        <begin position="27"/>
        <end position="46"/>
    </location>
</feature>
<dbReference type="EMBL" id="KN837161">
    <property type="protein sequence ID" value="KIJ38325.1"/>
    <property type="molecule type" value="Genomic_DNA"/>
</dbReference>
<dbReference type="AlphaFoldDB" id="A0A0C9VKP9"/>
<accession>A0A0C9VKP9</accession>